<dbReference type="InParanoid" id="A7ASX6"/>
<keyword evidence="2" id="KW-0732">Signal</keyword>
<dbReference type="VEuPathDB" id="PiroplasmaDB:BBOV_II000770"/>
<keyword evidence="1" id="KW-1133">Transmembrane helix</keyword>
<evidence type="ECO:0000313" key="4">
    <source>
        <dbReference type="Proteomes" id="UP000002173"/>
    </source>
</evidence>
<protein>
    <submittedName>
        <fullName evidence="3">Membrane protein, putative</fullName>
    </submittedName>
</protein>
<comment type="caution">
    <text evidence="3">The sequence shown here is derived from an EMBL/GenBank/DDBJ whole genome shotgun (WGS) entry which is preliminary data.</text>
</comment>
<keyword evidence="4" id="KW-1185">Reference proteome</keyword>
<evidence type="ECO:0000256" key="1">
    <source>
        <dbReference type="SAM" id="Phobius"/>
    </source>
</evidence>
<reference evidence="3 4" key="1">
    <citation type="journal article" date="2007" name="PLoS Pathog.">
        <title>Genome sequence of Babesia bovis and comparative analysis of apicomplexan hemoprotozoa.</title>
        <authorList>
            <person name="Brayton K.A."/>
            <person name="Lau A.O.T."/>
            <person name="Herndon D.R."/>
            <person name="Hannick L."/>
            <person name="Kappmeyer L.S."/>
            <person name="Berens S.J."/>
            <person name="Bidwell S.L."/>
            <person name="Brown W.C."/>
            <person name="Crabtree J."/>
            <person name="Fadrosh D."/>
            <person name="Feldblum T."/>
            <person name="Forberger H.A."/>
            <person name="Haas B.J."/>
            <person name="Howell J.M."/>
            <person name="Khouri H."/>
            <person name="Koo H."/>
            <person name="Mann D.J."/>
            <person name="Norimine J."/>
            <person name="Paulsen I.T."/>
            <person name="Radune D."/>
            <person name="Ren Q."/>
            <person name="Smith R.K. Jr."/>
            <person name="Suarez C.E."/>
            <person name="White O."/>
            <person name="Wortman J.R."/>
            <person name="Knowles D.P. Jr."/>
            <person name="McElwain T.F."/>
            <person name="Nene V.M."/>
        </authorList>
    </citation>
    <scope>NUCLEOTIDE SEQUENCE [LARGE SCALE GENOMIC DNA]</scope>
    <source>
        <strain evidence="3">T2Bo</strain>
    </source>
</reference>
<accession>A7ASX6</accession>
<name>A7ASX6_BABBO</name>
<dbReference type="GeneID" id="5477829"/>
<evidence type="ECO:0000256" key="2">
    <source>
        <dbReference type="SAM" id="SignalP"/>
    </source>
</evidence>
<keyword evidence="1" id="KW-0812">Transmembrane</keyword>
<proteinExistence type="predicted"/>
<feature type="transmembrane region" description="Helical" evidence="1">
    <location>
        <begin position="115"/>
        <end position="135"/>
    </location>
</feature>
<sequence>MEVLRRFITGTAFLLLSMAFAAHNPHRKHRHRFQSFSNGVMLQKGSVEKNPLSGGGSSMKFVATVTPPVSVKEVKASPKEDDSPSVTTEDIMRGRASVDFTKYPEYAQLQPKKSLIGAIVIFALYFLATVVYNYIRKVAEKDRVDKALREYEEEKEHYIETGETADVVGDAV</sequence>
<dbReference type="Proteomes" id="UP000002173">
    <property type="component" value="Chromosome 2"/>
</dbReference>
<organism evidence="3 4">
    <name type="scientific">Babesia bovis</name>
    <dbReference type="NCBI Taxonomy" id="5865"/>
    <lineage>
        <taxon>Eukaryota</taxon>
        <taxon>Sar</taxon>
        <taxon>Alveolata</taxon>
        <taxon>Apicomplexa</taxon>
        <taxon>Aconoidasida</taxon>
        <taxon>Piroplasmida</taxon>
        <taxon>Babesiidae</taxon>
        <taxon>Babesia</taxon>
    </lineage>
</organism>
<evidence type="ECO:0000313" key="3">
    <source>
        <dbReference type="EMBL" id="EDO06037.1"/>
    </source>
</evidence>
<dbReference type="KEGG" id="bbo:BBOV_II000770"/>
<gene>
    <name evidence="3" type="ORF">BBOV_II000770</name>
</gene>
<feature type="chain" id="PRO_5002706904" evidence="2">
    <location>
        <begin position="22"/>
        <end position="172"/>
    </location>
</feature>
<keyword evidence="1" id="KW-0472">Membrane</keyword>
<feature type="signal peptide" evidence="2">
    <location>
        <begin position="1"/>
        <end position="21"/>
    </location>
</feature>
<dbReference type="OMA" id="HRNTAHM"/>
<dbReference type="AlphaFoldDB" id="A7ASX6"/>
<dbReference type="EMBL" id="AAXT01000003">
    <property type="protein sequence ID" value="EDO06037.1"/>
    <property type="molecule type" value="Genomic_DNA"/>
</dbReference>